<evidence type="ECO:0000256" key="2">
    <source>
        <dbReference type="PIRNR" id="PIRNR036893"/>
    </source>
</evidence>
<dbReference type="PANTHER" id="PTHR10612:SF34">
    <property type="entry name" value="APOLIPOPROTEIN D"/>
    <property type="match status" value="1"/>
</dbReference>
<evidence type="ECO:0000313" key="4">
    <source>
        <dbReference type="EMBL" id="MEK8049438.1"/>
    </source>
</evidence>
<dbReference type="CDD" id="cd19438">
    <property type="entry name" value="lipocalin_Blc-like"/>
    <property type="match status" value="1"/>
</dbReference>
<keyword evidence="2" id="KW-0446">Lipid-binding</keyword>
<organism evidence="4 5">
    <name type="scientific">Pseudaquabacterium inlustre</name>
    <dbReference type="NCBI Taxonomy" id="2984192"/>
    <lineage>
        <taxon>Bacteria</taxon>
        <taxon>Pseudomonadati</taxon>
        <taxon>Pseudomonadota</taxon>
        <taxon>Betaproteobacteria</taxon>
        <taxon>Burkholderiales</taxon>
        <taxon>Sphaerotilaceae</taxon>
        <taxon>Pseudaquabacterium</taxon>
    </lineage>
</organism>
<comment type="subcellular location">
    <subcellularLocation>
        <location evidence="2">Cell outer membrane</location>
    </subcellularLocation>
</comment>
<dbReference type="Proteomes" id="UP001365405">
    <property type="component" value="Unassembled WGS sequence"/>
</dbReference>
<keyword evidence="2" id="KW-0449">Lipoprotein</keyword>
<feature type="domain" description="Lipocalin/cytosolic fatty-acid binding" evidence="3">
    <location>
        <begin position="40"/>
        <end position="186"/>
    </location>
</feature>
<gene>
    <name evidence="4" type="ORF">AACH10_04230</name>
</gene>
<dbReference type="Pfam" id="PF08212">
    <property type="entry name" value="Lipocalin_2"/>
    <property type="match status" value="1"/>
</dbReference>
<feature type="chain" id="PRO_5045016944" description="Outer membrane lipoprotein Blc" evidence="2">
    <location>
        <begin position="27"/>
        <end position="188"/>
    </location>
</feature>
<evidence type="ECO:0000259" key="3">
    <source>
        <dbReference type="Pfam" id="PF08212"/>
    </source>
</evidence>
<protein>
    <recommendedName>
        <fullName evidence="2">Outer membrane lipoprotein Blc</fullName>
    </recommendedName>
</protein>
<comment type="similarity">
    <text evidence="1 2">Belongs to the calycin superfamily. Lipocalin family.</text>
</comment>
<reference evidence="4 5" key="1">
    <citation type="submission" date="2024-04" db="EMBL/GenBank/DDBJ databases">
        <title>Novel species of the genus Ideonella isolated from streams.</title>
        <authorList>
            <person name="Lu H."/>
        </authorList>
    </citation>
    <scope>NUCLEOTIDE SEQUENCE [LARGE SCALE GENOMIC DNA]</scope>
    <source>
        <strain evidence="4 5">DXS22W</strain>
    </source>
</reference>
<dbReference type="InterPro" id="IPR000566">
    <property type="entry name" value="Lipocln_cytosolic_FA-bd_dom"/>
</dbReference>
<proteinExistence type="inferred from homology"/>
<dbReference type="SUPFAM" id="SSF50814">
    <property type="entry name" value="Lipocalins"/>
    <property type="match status" value="1"/>
</dbReference>
<keyword evidence="2" id="KW-0472">Membrane</keyword>
<keyword evidence="5" id="KW-1185">Reference proteome</keyword>
<evidence type="ECO:0000313" key="5">
    <source>
        <dbReference type="Proteomes" id="UP001365405"/>
    </source>
</evidence>
<dbReference type="PRINTS" id="PR01171">
    <property type="entry name" value="BCTLIPOCALIN"/>
</dbReference>
<dbReference type="PIRSF" id="PIRSF036893">
    <property type="entry name" value="Lipocalin_ApoD"/>
    <property type="match status" value="1"/>
</dbReference>
<name>A0ABU9CC43_9BURK</name>
<dbReference type="InterPro" id="IPR022271">
    <property type="entry name" value="Lipocalin_ApoD"/>
</dbReference>
<keyword evidence="2" id="KW-0732">Signal</keyword>
<evidence type="ECO:0000256" key="1">
    <source>
        <dbReference type="ARBA" id="ARBA00006889"/>
    </source>
</evidence>
<comment type="caution">
    <text evidence="4">The sequence shown here is derived from an EMBL/GenBank/DDBJ whole genome shotgun (WGS) entry which is preliminary data.</text>
</comment>
<comment type="subunit">
    <text evidence="2">Homodimer.</text>
</comment>
<dbReference type="PANTHER" id="PTHR10612">
    <property type="entry name" value="APOLIPOPROTEIN D"/>
    <property type="match status" value="1"/>
</dbReference>
<feature type="signal peptide" evidence="2">
    <location>
        <begin position="1"/>
        <end position="26"/>
    </location>
</feature>
<keyword evidence="2" id="KW-0998">Cell outer membrane</keyword>
<dbReference type="EMBL" id="JBBUTH010000001">
    <property type="protein sequence ID" value="MEK8049438.1"/>
    <property type="molecule type" value="Genomic_DNA"/>
</dbReference>
<dbReference type="RefSeq" id="WP_341409103.1">
    <property type="nucleotide sequence ID" value="NZ_JBBUTH010000001.1"/>
</dbReference>
<sequence>MTPRARLLISALALGLGLLAGRLASAAEAPAAPLDTIATLDLPRYMGRWHELARYPNRFQRQCTGATTADYQLLPEGGVQVINRCGLADGRTDEAIGLARPVGPAGTARLQVRFAPAWLGWLPQVWGDYWVVDLDGDYQLSIVSEPRREFLWVLSRTPAVDAATWQRVEATLRQLGFAPERLQRSPAR</sequence>
<dbReference type="InterPro" id="IPR047202">
    <property type="entry name" value="Lipocalin_Blc-like_dom"/>
</dbReference>
<dbReference type="InterPro" id="IPR002446">
    <property type="entry name" value="Lipocalin_bac"/>
</dbReference>
<dbReference type="InterPro" id="IPR012674">
    <property type="entry name" value="Calycin"/>
</dbReference>
<comment type="function">
    <text evidence="2">Involved in the storage or transport of lipids necessary for membrane maintenance under stressful conditions. Displays a binding preference for lysophospholipids.</text>
</comment>
<accession>A0ABU9CC43</accession>
<dbReference type="Gene3D" id="2.40.128.20">
    <property type="match status" value="1"/>
</dbReference>